<dbReference type="AlphaFoldDB" id="A0A0F9ISQ7"/>
<organism evidence="1">
    <name type="scientific">marine sediment metagenome</name>
    <dbReference type="NCBI Taxonomy" id="412755"/>
    <lineage>
        <taxon>unclassified sequences</taxon>
        <taxon>metagenomes</taxon>
        <taxon>ecological metagenomes</taxon>
    </lineage>
</organism>
<comment type="caution">
    <text evidence="1">The sequence shown here is derived from an EMBL/GenBank/DDBJ whole genome shotgun (WGS) entry which is preliminary data.</text>
</comment>
<accession>A0A0F9ISQ7</accession>
<reference evidence="1" key="1">
    <citation type="journal article" date="2015" name="Nature">
        <title>Complex archaea that bridge the gap between prokaryotes and eukaryotes.</title>
        <authorList>
            <person name="Spang A."/>
            <person name="Saw J.H."/>
            <person name="Jorgensen S.L."/>
            <person name="Zaremba-Niedzwiedzka K."/>
            <person name="Martijn J."/>
            <person name="Lind A.E."/>
            <person name="van Eijk R."/>
            <person name="Schleper C."/>
            <person name="Guy L."/>
            <person name="Ettema T.J."/>
        </authorList>
    </citation>
    <scope>NUCLEOTIDE SEQUENCE</scope>
</reference>
<protein>
    <submittedName>
        <fullName evidence="1">Uncharacterized protein</fullName>
    </submittedName>
</protein>
<evidence type="ECO:0000313" key="1">
    <source>
        <dbReference type="EMBL" id="KKL90157.1"/>
    </source>
</evidence>
<name>A0A0F9ISQ7_9ZZZZ</name>
<dbReference type="EMBL" id="LAZR01020086">
    <property type="protein sequence ID" value="KKL90157.1"/>
    <property type="molecule type" value="Genomic_DNA"/>
</dbReference>
<sequence length="94" mass="10349">MLQRVKNFINKIITLDGRLFGLELNLANRYKASLFIGRNDGHAVTFSAMATVGAWTIPIGSIAGSTHIYLDLELSLGVITFALSLFRTNQPKQP</sequence>
<gene>
    <name evidence="1" type="ORF">LCGC14_1907530</name>
</gene>
<proteinExistence type="predicted"/>